<evidence type="ECO:0000313" key="1">
    <source>
        <dbReference type="EMBL" id="KIC55923.1"/>
    </source>
</evidence>
<comment type="caution">
    <text evidence="1">The sequence shown here is derived from an EMBL/GenBank/DDBJ whole genome shotgun (WGS) entry which is preliminary data.</text>
</comment>
<protein>
    <submittedName>
        <fullName evidence="1">Uncharacterized protein</fullName>
    </submittedName>
</protein>
<dbReference type="Proteomes" id="UP000031166">
    <property type="component" value="Unassembled WGS sequence"/>
</dbReference>
<reference evidence="1 2" key="1">
    <citation type="submission" date="2014-12" db="EMBL/GenBank/DDBJ databases">
        <title>Genome sequencing of Brevundimonas nasdae TPW30.</title>
        <authorList>
            <person name="Tan P.W."/>
            <person name="Chan K.-G."/>
        </authorList>
    </citation>
    <scope>NUCLEOTIDE SEQUENCE [LARGE SCALE GENOMIC DNA]</scope>
    <source>
        <strain evidence="1 2">TPW30</strain>
    </source>
</reference>
<organism evidence="1 2">
    <name type="scientific">Brevundimonas nasdae</name>
    <dbReference type="NCBI Taxonomy" id="172043"/>
    <lineage>
        <taxon>Bacteria</taxon>
        <taxon>Pseudomonadati</taxon>
        <taxon>Pseudomonadota</taxon>
        <taxon>Alphaproteobacteria</taxon>
        <taxon>Caulobacterales</taxon>
        <taxon>Caulobacteraceae</taxon>
        <taxon>Brevundimonas</taxon>
    </lineage>
</organism>
<dbReference type="EMBL" id="JWSY01000028">
    <property type="protein sequence ID" value="KIC55923.1"/>
    <property type="molecule type" value="Genomic_DNA"/>
</dbReference>
<accession>A0A0B4DNV7</accession>
<evidence type="ECO:0000313" key="2">
    <source>
        <dbReference type="Proteomes" id="UP000031166"/>
    </source>
</evidence>
<proteinExistence type="predicted"/>
<gene>
    <name evidence="1" type="ORF">RM53_14390</name>
</gene>
<dbReference type="AlphaFoldDB" id="A0A0B4DNV7"/>
<name>A0A0B4DNV7_9CAUL</name>
<sequence length="148" mass="16313">MERLLQTMVEQDIEVTFRRVAERSEGRFAHASTFTRRLDLRAAVEEAQSRQKAARQVAAKFSKSSPALLAERLAAAQAEVQTLKRQRDVLVAGHRAAILAIGRIGGMKAWREYFAEYSGALQDLKDLGALPEAEIVRIAPVEGPGSNP</sequence>